<sequence>MARNWLANMLFDDDSDDEFQLLAITVIEEKEEMENEGRTSRRRGSIPGHAAIQRDRVTDSVDEYMRIDQSTIIKSLKKIVKAIIAVFGDEYLRSPNNDDITRLLEFNSRHDFPGMLRSIDCMHWKWKNCPVTWQGMYSGHIHEPTIILEAVASYDLWIWHAFFGLPRFFNDINVLERYTFFNDLAEGHAPLINYSINSHEYTMGYYLVDDIYPSWLTFVKTIPSPKGNKNKHFAVSQESARKDVEHAFGVLQSHFAIVRDQLVFGIKKHLMMLSRSTINYIHKDFLPEALVILCFKCKHGVGHVDKISMQLDRPSRVLPNAEVAQLDSDVEVGLLSATDRELAVVSLEITPKATPTTLGASPVSPRLRGMK</sequence>
<evidence type="ECO:0000313" key="1">
    <source>
        <dbReference type="EMBL" id="KAK3229139.1"/>
    </source>
</evidence>
<proteinExistence type="predicted"/>
<keyword evidence="2" id="KW-1185">Reference proteome</keyword>
<dbReference type="Proteomes" id="UP001281410">
    <property type="component" value="Unassembled WGS sequence"/>
</dbReference>
<comment type="caution">
    <text evidence="1">The sequence shown here is derived from an EMBL/GenBank/DDBJ whole genome shotgun (WGS) entry which is preliminary data.</text>
</comment>
<name>A0AAE0B4K5_9ROSI</name>
<evidence type="ECO:0000313" key="2">
    <source>
        <dbReference type="Proteomes" id="UP001281410"/>
    </source>
</evidence>
<dbReference type="EMBL" id="JANJYJ010000001">
    <property type="protein sequence ID" value="KAK3229139.1"/>
    <property type="molecule type" value="Genomic_DNA"/>
</dbReference>
<dbReference type="AlphaFoldDB" id="A0AAE0B4K5"/>
<protein>
    <recommendedName>
        <fullName evidence="3">Transposase</fullName>
    </recommendedName>
</protein>
<gene>
    <name evidence="1" type="ORF">Dsin_001020</name>
</gene>
<reference evidence="1" key="1">
    <citation type="journal article" date="2023" name="Plant J.">
        <title>Genome sequences and population genomics provide insights into the demographic history, inbreeding, and mutation load of two 'living fossil' tree species of Dipteronia.</title>
        <authorList>
            <person name="Feng Y."/>
            <person name="Comes H.P."/>
            <person name="Chen J."/>
            <person name="Zhu S."/>
            <person name="Lu R."/>
            <person name="Zhang X."/>
            <person name="Li P."/>
            <person name="Qiu J."/>
            <person name="Olsen K.M."/>
            <person name="Qiu Y."/>
        </authorList>
    </citation>
    <scope>NUCLEOTIDE SEQUENCE</scope>
    <source>
        <strain evidence="1">NBL</strain>
    </source>
</reference>
<evidence type="ECO:0008006" key="3">
    <source>
        <dbReference type="Google" id="ProtNLM"/>
    </source>
</evidence>
<dbReference type="PANTHER" id="PTHR47150">
    <property type="entry name" value="OS12G0169200 PROTEIN"/>
    <property type="match status" value="1"/>
</dbReference>
<organism evidence="1 2">
    <name type="scientific">Dipteronia sinensis</name>
    <dbReference type="NCBI Taxonomy" id="43782"/>
    <lineage>
        <taxon>Eukaryota</taxon>
        <taxon>Viridiplantae</taxon>
        <taxon>Streptophyta</taxon>
        <taxon>Embryophyta</taxon>
        <taxon>Tracheophyta</taxon>
        <taxon>Spermatophyta</taxon>
        <taxon>Magnoliopsida</taxon>
        <taxon>eudicotyledons</taxon>
        <taxon>Gunneridae</taxon>
        <taxon>Pentapetalae</taxon>
        <taxon>rosids</taxon>
        <taxon>malvids</taxon>
        <taxon>Sapindales</taxon>
        <taxon>Sapindaceae</taxon>
        <taxon>Hippocastanoideae</taxon>
        <taxon>Acereae</taxon>
        <taxon>Dipteronia</taxon>
    </lineage>
</organism>
<dbReference type="Pfam" id="PF04827">
    <property type="entry name" value="Plant_tran"/>
    <property type="match status" value="1"/>
</dbReference>
<dbReference type="PANTHER" id="PTHR47150:SF7">
    <property type="entry name" value="NUCLEASE"/>
    <property type="match status" value="1"/>
</dbReference>
<accession>A0AAE0B4K5</accession>
<dbReference type="InterPro" id="IPR006912">
    <property type="entry name" value="Harbinger_derived_prot"/>
</dbReference>